<reference evidence="10" key="1">
    <citation type="submission" date="2021-02" db="EMBL/GenBank/DDBJ databases">
        <authorList>
            <person name="Nowell W R."/>
        </authorList>
    </citation>
    <scope>NUCLEOTIDE SEQUENCE</scope>
</reference>
<dbReference type="SUPFAM" id="SSF81321">
    <property type="entry name" value="Family A G protein-coupled receptor-like"/>
    <property type="match status" value="1"/>
</dbReference>
<feature type="transmembrane region" description="Helical" evidence="8">
    <location>
        <begin position="5"/>
        <end position="29"/>
    </location>
</feature>
<dbReference type="InterPro" id="IPR017452">
    <property type="entry name" value="GPCR_Rhodpsn_7TM"/>
</dbReference>
<keyword evidence="5 8" id="KW-0472">Membrane</keyword>
<evidence type="ECO:0000256" key="1">
    <source>
        <dbReference type="ARBA" id="ARBA00004141"/>
    </source>
</evidence>
<keyword evidence="3 8" id="KW-1133">Transmembrane helix</keyword>
<feature type="non-terminal residue" evidence="10">
    <location>
        <position position="1"/>
    </location>
</feature>
<evidence type="ECO:0000256" key="5">
    <source>
        <dbReference type="ARBA" id="ARBA00023136"/>
    </source>
</evidence>
<gene>
    <name evidence="10" type="ORF">JBS370_LOCUS37912</name>
</gene>
<protein>
    <recommendedName>
        <fullName evidence="9">G-protein coupled receptors family 1 profile domain-containing protein</fullName>
    </recommendedName>
</protein>
<dbReference type="PRINTS" id="PR00237">
    <property type="entry name" value="GPCRRHODOPSN"/>
</dbReference>
<keyword evidence="6" id="KW-0675">Receptor</keyword>
<evidence type="ECO:0000313" key="11">
    <source>
        <dbReference type="Proteomes" id="UP000663836"/>
    </source>
</evidence>
<feature type="transmembrane region" description="Helical" evidence="8">
    <location>
        <begin position="49"/>
        <end position="71"/>
    </location>
</feature>
<dbReference type="EMBL" id="CAJOBD010018949">
    <property type="protein sequence ID" value="CAF4231843.1"/>
    <property type="molecule type" value="Genomic_DNA"/>
</dbReference>
<keyword evidence="2 8" id="KW-0812">Transmembrane</keyword>
<evidence type="ECO:0000256" key="2">
    <source>
        <dbReference type="ARBA" id="ARBA00022692"/>
    </source>
</evidence>
<name>A0A820DG73_9BILA</name>
<dbReference type="Proteomes" id="UP000663836">
    <property type="component" value="Unassembled WGS sequence"/>
</dbReference>
<accession>A0A820DG73</accession>
<dbReference type="InterPro" id="IPR000276">
    <property type="entry name" value="GPCR_Rhodpsn"/>
</dbReference>
<dbReference type="GO" id="GO:0005886">
    <property type="term" value="C:plasma membrane"/>
    <property type="evidence" value="ECO:0007669"/>
    <property type="project" value="TreeGrafter"/>
</dbReference>
<dbReference type="Gene3D" id="1.20.1070.10">
    <property type="entry name" value="Rhodopsin 7-helix transmembrane proteins"/>
    <property type="match status" value="1"/>
</dbReference>
<feature type="domain" description="G-protein coupled receptors family 1 profile" evidence="9">
    <location>
        <begin position="1"/>
        <end position="68"/>
    </location>
</feature>
<comment type="caution">
    <text evidence="10">The sequence shown here is derived from an EMBL/GenBank/DDBJ whole genome shotgun (WGS) entry which is preliminary data.</text>
</comment>
<evidence type="ECO:0000256" key="3">
    <source>
        <dbReference type="ARBA" id="ARBA00022989"/>
    </source>
</evidence>
<evidence type="ECO:0000256" key="7">
    <source>
        <dbReference type="ARBA" id="ARBA00023224"/>
    </source>
</evidence>
<organism evidence="10 11">
    <name type="scientific">Rotaria sordida</name>
    <dbReference type="NCBI Taxonomy" id="392033"/>
    <lineage>
        <taxon>Eukaryota</taxon>
        <taxon>Metazoa</taxon>
        <taxon>Spiralia</taxon>
        <taxon>Gnathifera</taxon>
        <taxon>Rotifera</taxon>
        <taxon>Eurotatoria</taxon>
        <taxon>Bdelloidea</taxon>
        <taxon>Philodinida</taxon>
        <taxon>Philodinidae</taxon>
        <taxon>Rotaria</taxon>
    </lineage>
</organism>
<dbReference type="PANTHER" id="PTHR45695:SF9">
    <property type="entry name" value="LEUCOKININ RECEPTOR"/>
    <property type="match status" value="1"/>
</dbReference>
<proteinExistence type="predicted"/>
<dbReference type="GO" id="GO:0004930">
    <property type="term" value="F:G protein-coupled receptor activity"/>
    <property type="evidence" value="ECO:0007669"/>
    <property type="project" value="UniProtKB-KW"/>
</dbReference>
<comment type="subcellular location">
    <subcellularLocation>
        <location evidence="1">Membrane</location>
        <topology evidence="1">Multi-pass membrane protein</topology>
    </subcellularLocation>
</comment>
<keyword evidence="4" id="KW-0297">G-protein coupled receptor</keyword>
<dbReference type="AlphaFoldDB" id="A0A820DG73"/>
<dbReference type="PROSITE" id="PS50262">
    <property type="entry name" value="G_PROTEIN_RECEP_F1_2"/>
    <property type="match status" value="1"/>
</dbReference>
<evidence type="ECO:0000259" key="9">
    <source>
        <dbReference type="PROSITE" id="PS50262"/>
    </source>
</evidence>
<evidence type="ECO:0000256" key="6">
    <source>
        <dbReference type="ARBA" id="ARBA00023170"/>
    </source>
</evidence>
<evidence type="ECO:0000256" key="8">
    <source>
        <dbReference type="SAM" id="Phobius"/>
    </source>
</evidence>
<evidence type="ECO:0000313" key="10">
    <source>
        <dbReference type="EMBL" id="CAF4231843.1"/>
    </source>
</evidence>
<keyword evidence="7" id="KW-0807">Transducer</keyword>
<evidence type="ECO:0000256" key="4">
    <source>
        <dbReference type="ARBA" id="ARBA00023040"/>
    </source>
</evidence>
<dbReference type="PANTHER" id="PTHR45695">
    <property type="entry name" value="LEUCOKININ RECEPTOR-RELATED"/>
    <property type="match status" value="1"/>
</dbReference>
<dbReference type="Pfam" id="PF00001">
    <property type="entry name" value="7tm_1"/>
    <property type="match status" value="1"/>
</dbReference>
<sequence>GIKTLLTVVILYAILWLPMNVFQLCLNLLCYQRVQYQNFCSHGTLLQLLYIACHFLTVSNTAINPIIYGFANIRFRSDIRQIRHCIFHCQGRTSFYYRTRFAQTPSQELQIRRRSSKMNQNLSVNTGPATSNHYYNVAAQMQSYLNNGSEHFQSSQGGFH</sequence>